<proteinExistence type="predicted"/>
<evidence type="ECO:0000313" key="1">
    <source>
        <dbReference type="EMBL" id="CAE0444143.1"/>
    </source>
</evidence>
<organism evidence="1">
    <name type="scientific">Aplanochytrium stocchinoi</name>
    <dbReference type="NCBI Taxonomy" id="215587"/>
    <lineage>
        <taxon>Eukaryota</taxon>
        <taxon>Sar</taxon>
        <taxon>Stramenopiles</taxon>
        <taxon>Bigyra</taxon>
        <taxon>Labyrinthulomycetes</taxon>
        <taxon>Thraustochytrida</taxon>
        <taxon>Thraustochytriidae</taxon>
        <taxon>Aplanochytrium</taxon>
    </lineage>
</organism>
<accession>A0A7S3V0S1</accession>
<reference evidence="1" key="1">
    <citation type="submission" date="2021-01" db="EMBL/GenBank/DDBJ databases">
        <authorList>
            <person name="Corre E."/>
            <person name="Pelletier E."/>
            <person name="Niang G."/>
            <person name="Scheremetjew M."/>
            <person name="Finn R."/>
            <person name="Kale V."/>
            <person name="Holt S."/>
            <person name="Cochrane G."/>
            <person name="Meng A."/>
            <person name="Brown T."/>
            <person name="Cohen L."/>
        </authorList>
    </citation>
    <scope>NUCLEOTIDE SEQUENCE</scope>
    <source>
        <strain evidence="1">GSBS06</strain>
    </source>
</reference>
<name>A0A7S3V0S1_9STRA</name>
<gene>
    <name evidence="1" type="ORF">ASTO00021_LOCUS14196</name>
</gene>
<dbReference type="EMBL" id="HBIN01018616">
    <property type="protein sequence ID" value="CAE0444143.1"/>
    <property type="molecule type" value="Transcribed_RNA"/>
</dbReference>
<dbReference type="AlphaFoldDB" id="A0A7S3V0S1"/>
<sequence length="156" mass="17218">MSDAALLSIFGHGLSELVLAMRMSAINGEQMQVIRKAVKEGKKGSEAGAAFLQSPYYRSWSRAQLNNTEYAPMLSLLCLVIKYKADKEERNLTKSESLACLSSVVFSYMFVYAVATQGKIDHKNMKPGQGGMSPLRPMGALGRYASMAWLLYHAIK</sequence>
<protein>
    <submittedName>
        <fullName evidence="1">Uncharacterized protein</fullName>
    </submittedName>
</protein>